<dbReference type="InterPro" id="IPR001789">
    <property type="entry name" value="Sig_transdc_resp-reg_receiver"/>
</dbReference>
<dbReference type="GO" id="GO:0005829">
    <property type="term" value="C:cytosol"/>
    <property type="evidence" value="ECO:0007669"/>
    <property type="project" value="TreeGrafter"/>
</dbReference>
<dbReference type="GO" id="GO:0006355">
    <property type="term" value="P:regulation of DNA-templated transcription"/>
    <property type="evidence" value="ECO:0007669"/>
    <property type="project" value="InterPro"/>
</dbReference>
<dbReference type="SMART" id="SM00448">
    <property type="entry name" value="REC"/>
    <property type="match status" value="1"/>
</dbReference>
<feature type="domain" description="OmpR/PhoB-type" evidence="9">
    <location>
        <begin position="131"/>
        <end position="230"/>
    </location>
</feature>
<dbReference type="GO" id="GO:0000156">
    <property type="term" value="F:phosphorelay response regulator activity"/>
    <property type="evidence" value="ECO:0007669"/>
    <property type="project" value="TreeGrafter"/>
</dbReference>
<dbReference type="GO" id="GO:0032993">
    <property type="term" value="C:protein-DNA complex"/>
    <property type="evidence" value="ECO:0007669"/>
    <property type="project" value="TreeGrafter"/>
</dbReference>
<dbReference type="InterPro" id="IPR001867">
    <property type="entry name" value="OmpR/PhoB-type_DNA-bd"/>
</dbReference>
<dbReference type="SUPFAM" id="SSF52172">
    <property type="entry name" value="CheY-like"/>
    <property type="match status" value="1"/>
</dbReference>
<keyword evidence="3" id="KW-0805">Transcription regulation</keyword>
<dbReference type="InterPro" id="IPR036388">
    <property type="entry name" value="WH-like_DNA-bd_sf"/>
</dbReference>
<evidence type="ECO:0000256" key="3">
    <source>
        <dbReference type="ARBA" id="ARBA00023015"/>
    </source>
</evidence>
<feature type="DNA-binding region" description="OmpR/PhoB-type" evidence="7">
    <location>
        <begin position="131"/>
        <end position="230"/>
    </location>
</feature>
<keyword evidence="1 6" id="KW-0597">Phosphoprotein</keyword>
<evidence type="ECO:0000256" key="7">
    <source>
        <dbReference type="PROSITE-ProRule" id="PRU01091"/>
    </source>
</evidence>
<dbReference type="FunFam" id="1.10.10.10:FF:000018">
    <property type="entry name" value="DNA-binding response regulator ResD"/>
    <property type="match status" value="1"/>
</dbReference>
<organism evidence="10 11">
    <name type="scientific">Dietzia natronolimnaea</name>
    <dbReference type="NCBI Taxonomy" id="161920"/>
    <lineage>
        <taxon>Bacteria</taxon>
        <taxon>Bacillati</taxon>
        <taxon>Actinomycetota</taxon>
        <taxon>Actinomycetes</taxon>
        <taxon>Mycobacteriales</taxon>
        <taxon>Dietziaceae</taxon>
        <taxon>Dietzia</taxon>
    </lineage>
</organism>
<dbReference type="Pfam" id="PF00072">
    <property type="entry name" value="Response_reg"/>
    <property type="match status" value="1"/>
</dbReference>
<evidence type="ECO:0000259" key="8">
    <source>
        <dbReference type="PROSITE" id="PS50110"/>
    </source>
</evidence>
<evidence type="ECO:0000256" key="5">
    <source>
        <dbReference type="ARBA" id="ARBA00023163"/>
    </source>
</evidence>
<dbReference type="Proteomes" id="UP000218810">
    <property type="component" value="Unassembled WGS sequence"/>
</dbReference>
<dbReference type="RefSeq" id="WP_095718031.1">
    <property type="nucleotide sequence ID" value="NZ_NTGA01000014.1"/>
</dbReference>
<dbReference type="InterPro" id="IPR039420">
    <property type="entry name" value="WalR-like"/>
</dbReference>
<reference evidence="11" key="1">
    <citation type="submission" date="2017-09" db="EMBL/GenBank/DDBJ databases">
        <authorList>
            <person name="Zhang Y."/>
            <person name="Huang X."/>
            <person name="Liu J."/>
            <person name="Lu L."/>
            <person name="Peng K."/>
        </authorList>
    </citation>
    <scope>NUCLEOTIDE SEQUENCE [LARGE SCALE GENOMIC DNA]</scope>
    <source>
        <strain evidence="11">S-XJ-1</strain>
    </source>
</reference>
<dbReference type="InterPro" id="IPR016032">
    <property type="entry name" value="Sig_transdc_resp-reg_C-effctor"/>
</dbReference>
<gene>
    <name evidence="10" type="ORF">CEY15_08350</name>
</gene>
<comment type="caution">
    <text evidence="10">The sequence shown here is derived from an EMBL/GenBank/DDBJ whole genome shotgun (WGS) entry which is preliminary data.</text>
</comment>
<dbReference type="PROSITE" id="PS50110">
    <property type="entry name" value="RESPONSE_REGULATORY"/>
    <property type="match status" value="1"/>
</dbReference>
<evidence type="ECO:0000313" key="11">
    <source>
        <dbReference type="Proteomes" id="UP000218810"/>
    </source>
</evidence>
<dbReference type="PROSITE" id="PS51755">
    <property type="entry name" value="OMPR_PHOB"/>
    <property type="match status" value="1"/>
</dbReference>
<dbReference type="EMBL" id="NTGA01000014">
    <property type="protein sequence ID" value="PAY23572.1"/>
    <property type="molecule type" value="Genomic_DNA"/>
</dbReference>
<feature type="modified residue" description="4-aspartylphosphate" evidence="6">
    <location>
        <position position="48"/>
    </location>
</feature>
<evidence type="ECO:0000256" key="6">
    <source>
        <dbReference type="PROSITE-ProRule" id="PRU00169"/>
    </source>
</evidence>
<dbReference type="Gene3D" id="6.10.250.690">
    <property type="match status" value="1"/>
</dbReference>
<dbReference type="CDD" id="cd00383">
    <property type="entry name" value="trans_reg_C"/>
    <property type="match status" value="1"/>
</dbReference>
<name>A0A2A2WQT6_9ACTN</name>
<evidence type="ECO:0000259" key="9">
    <source>
        <dbReference type="PROSITE" id="PS51755"/>
    </source>
</evidence>
<dbReference type="AlphaFoldDB" id="A0A2A2WQT6"/>
<sequence length="232" mass="25222">MVVEDEKSLADVVATYLEREGFEVTVCGDGTEAVALARHVDPDVIVLDLGLPGLDGVEVCRQVRTHSDAYIVMLTARTDEVDTLIGLSVGSDDYMTKPFSPRELMARIQAMMRRPRTSTATGAASETGADEPLREFGDLVIDVQGREVTVAGTPVALTRTEFDILASLSRDPGVVCSRPQLIASVWGPNWVGDDHLVDVHIGHLRRKLGDEATRGRYVRTVRGVGYRMGTGQ</sequence>
<evidence type="ECO:0000313" key="10">
    <source>
        <dbReference type="EMBL" id="PAY23572.1"/>
    </source>
</evidence>
<dbReference type="PANTHER" id="PTHR48111:SF4">
    <property type="entry name" value="DNA-BINDING DUAL TRANSCRIPTIONAL REGULATOR OMPR"/>
    <property type="match status" value="1"/>
</dbReference>
<dbReference type="InterPro" id="IPR011006">
    <property type="entry name" value="CheY-like_superfamily"/>
</dbReference>
<proteinExistence type="predicted"/>
<dbReference type="Gene3D" id="3.40.50.2300">
    <property type="match status" value="1"/>
</dbReference>
<accession>A0A2A2WQT6</accession>
<dbReference type="SUPFAM" id="SSF46894">
    <property type="entry name" value="C-terminal effector domain of the bipartite response regulators"/>
    <property type="match status" value="1"/>
</dbReference>
<evidence type="ECO:0000256" key="1">
    <source>
        <dbReference type="ARBA" id="ARBA00022553"/>
    </source>
</evidence>
<keyword evidence="4 7" id="KW-0238">DNA-binding</keyword>
<dbReference type="Pfam" id="PF00486">
    <property type="entry name" value="Trans_reg_C"/>
    <property type="match status" value="1"/>
</dbReference>
<dbReference type="PANTHER" id="PTHR48111">
    <property type="entry name" value="REGULATOR OF RPOS"/>
    <property type="match status" value="1"/>
</dbReference>
<dbReference type="FunFam" id="3.40.50.2300:FF:000001">
    <property type="entry name" value="DNA-binding response regulator PhoB"/>
    <property type="match status" value="1"/>
</dbReference>
<keyword evidence="2" id="KW-0902">Two-component regulatory system</keyword>
<protein>
    <submittedName>
        <fullName evidence="10">DNA-binding response regulator</fullName>
    </submittedName>
</protein>
<dbReference type="SMART" id="SM00862">
    <property type="entry name" value="Trans_reg_C"/>
    <property type="match status" value="1"/>
</dbReference>
<evidence type="ECO:0000256" key="2">
    <source>
        <dbReference type="ARBA" id="ARBA00023012"/>
    </source>
</evidence>
<dbReference type="OrthoDB" id="4481605at2"/>
<evidence type="ECO:0000256" key="4">
    <source>
        <dbReference type="ARBA" id="ARBA00023125"/>
    </source>
</evidence>
<dbReference type="Gene3D" id="1.10.10.10">
    <property type="entry name" value="Winged helix-like DNA-binding domain superfamily/Winged helix DNA-binding domain"/>
    <property type="match status" value="1"/>
</dbReference>
<dbReference type="GO" id="GO:0000976">
    <property type="term" value="F:transcription cis-regulatory region binding"/>
    <property type="evidence" value="ECO:0007669"/>
    <property type="project" value="TreeGrafter"/>
</dbReference>
<keyword evidence="11" id="KW-1185">Reference proteome</keyword>
<keyword evidence="5" id="KW-0804">Transcription</keyword>
<feature type="domain" description="Response regulatory" evidence="8">
    <location>
        <begin position="1"/>
        <end position="112"/>
    </location>
</feature>